<dbReference type="Proteomes" id="UP000215914">
    <property type="component" value="Chromosome 12"/>
</dbReference>
<protein>
    <submittedName>
        <fullName evidence="1">Uncharacterized protein</fullName>
    </submittedName>
</protein>
<gene>
    <name evidence="1" type="ORF">HannXRQ_Chr12g0383631</name>
</gene>
<dbReference type="InParanoid" id="A0A251T8Q7"/>
<dbReference type="EMBL" id="CM007901">
    <property type="protein sequence ID" value="OTG06331.1"/>
    <property type="molecule type" value="Genomic_DNA"/>
</dbReference>
<evidence type="ECO:0000313" key="1">
    <source>
        <dbReference type="EMBL" id="OTG06331.1"/>
    </source>
</evidence>
<reference evidence="2" key="1">
    <citation type="journal article" date="2017" name="Nature">
        <title>The sunflower genome provides insights into oil metabolism, flowering and Asterid evolution.</title>
        <authorList>
            <person name="Badouin H."/>
            <person name="Gouzy J."/>
            <person name="Grassa C.J."/>
            <person name="Murat F."/>
            <person name="Staton S.E."/>
            <person name="Cottret L."/>
            <person name="Lelandais-Briere C."/>
            <person name="Owens G.L."/>
            <person name="Carrere S."/>
            <person name="Mayjonade B."/>
            <person name="Legrand L."/>
            <person name="Gill N."/>
            <person name="Kane N.C."/>
            <person name="Bowers J.E."/>
            <person name="Hubner S."/>
            <person name="Bellec A."/>
            <person name="Berard A."/>
            <person name="Berges H."/>
            <person name="Blanchet N."/>
            <person name="Boniface M.C."/>
            <person name="Brunel D."/>
            <person name="Catrice O."/>
            <person name="Chaidir N."/>
            <person name="Claudel C."/>
            <person name="Donnadieu C."/>
            <person name="Faraut T."/>
            <person name="Fievet G."/>
            <person name="Helmstetter N."/>
            <person name="King M."/>
            <person name="Knapp S.J."/>
            <person name="Lai Z."/>
            <person name="Le Paslier M.C."/>
            <person name="Lippi Y."/>
            <person name="Lorenzon L."/>
            <person name="Mandel J.R."/>
            <person name="Marage G."/>
            <person name="Marchand G."/>
            <person name="Marquand E."/>
            <person name="Bret-Mestries E."/>
            <person name="Morien E."/>
            <person name="Nambeesan S."/>
            <person name="Nguyen T."/>
            <person name="Pegot-Espagnet P."/>
            <person name="Pouilly N."/>
            <person name="Raftis F."/>
            <person name="Sallet E."/>
            <person name="Schiex T."/>
            <person name="Thomas J."/>
            <person name="Vandecasteele C."/>
            <person name="Vares D."/>
            <person name="Vear F."/>
            <person name="Vautrin S."/>
            <person name="Crespi M."/>
            <person name="Mangin B."/>
            <person name="Burke J.M."/>
            <person name="Salse J."/>
            <person name="Munos S."/>
            <person name="Vincourt P."/>
            <person name="Rieseberg L.H."/>
            <person name="Langlade N.B."/>
        </authorList>
    </citation>
    <scope>NUCLEOTIDE SEQUENCE [LARGE SCALE GENOMIC DNA]</scope>
    <source>
        <strain evidence="2">cv. SF193</strain>
    </source>
</reference>
<accession>A0A251T8Q7</accession>
<dbReference type="AlphaFoldDB" id="A0A251T8Q7"/>
<sequence length="132" mass="15377">MHFRPLEIPKQLSNFLICQSFMFPTTNGCSILKTSGWSLEEQRKDEELNKKVAMVSDKYYKQTWSSIALLDEVVCSPPSEFKEKTEEFITHLLKQDQKTCDMLADLQIKTNNEIAWKKARERDILLSVNCNV</sequence>
<name>A0A251T8Q7_HELAN</name>
<keyword evidence="2" id="KW-1185">Reference proteome</keyword>
<proteinExistence type="predicted"/>
<organism evidence="1 2">
    <name type="scientific">Helianthus annuus</name>
    <name type="common">Common sunflower</name>
    <dbReference type="NCBI Taxonomy" id="4232"/>
    <lineage>
        <taxon>Eukaryota</taxon>
        <taxon>Viridiplantae</taxon>
        <taxon>Streptophyta</taxon>
        <taxon>Embryophyta</taxon>
        <taxon>Tracheophyta</taxon>
        <taxon>Spermatophyta</taxon>
        <taxon>Magnoliopsida</taxon>
        <taxon>eudicotyledons</taxon>
        <taxon>Gunneridae</taxon>
        <taxon>Pentapetalae</taxon>
        <taxon>asterids</taxon>
        <taxon>campanulids</taxon>
        <taxon>Asterales</taxon>
        <taxon>Asteraceae</taxon>
        <taxon>Asteroideae</taxon>
        <taxon>Heliantheae alliance</taxon>
        <taxon>Heliantheae</taxon>
        <taxon>Helianthus</taxon>
    </lineage>
</organism>
<evidence type="ECO:0000313" key="2">
    <source>
        <dbReference type="Proteomes" id="UP000215914"/>
    </source>
</evidence>